<evidence type="ECO:0000313" key="1">
    <source>
        <dbReference type="EMBL" id="MBI5249219.1"/>
    </source>
</evidence>
<dbReference type="Proteomes" id="UP000807825">
    <property type="component" value="Unassembled WGS sequence"/>
</dbReference>
<gene>
    <name evidence="1" type="ORF">HY912_06970</name>
</gene>
<reference evidence="1" key="1">
    <citation type="submission" date="2020-07" db="EMBL/GenBank/DDBJ databases">
        <title>Huge and variable diversity of episymbiotic CPR bacteria and DPANN archaea in groundwater ecosystems.</title>
        <authorList>
            <person name="He C.Y."/>
            <person name="Keren R."/>
            <person name="Whittaker M."/>
            <person name="Farag I.F."/>
            <person name="Doudna J."/>
            <person name="Cate J.H.D."/>
            <person name="Banfield J.F."/>
        </authorList>
    </citation>
    <scope>NUCLEOTIDE SEQUENCE</scope>
    <source>
        <strain evidence="1">NC_groundwater_1664_Pr3_B-0.1um_52_9</strain>
    </source>
</reference>
<protein>
    <submittedName>
        <fullName evidence="1">Uncharacterized protein</fullName>
    </submittedName>
</protein>
<accession>A0A9D6V1W0</accession>
<organism evidence="1 2">
    <name type="scientific">Desulfomonile tiedjei</name>
    <dbReference type="NCBI Taxonomy" id="2358"/>
    <lineage>
        <taxon>Bacteria</taxon>
        <taxon>Pseudomonadati</taxon>
        <taxon>Thermodesulfobacteriota</taxon>
        <taxon>Desulfomonilia</taxon>
        <taxon>Desulfomonilales</taxon>
        <taxon>Desulfomonilaceae</taxon>
        <taxon>Desulfomonile</taxon>
    </lineage>
</organism>
<evidence type="ECO:0000313" key="2">
    <source>
        <dbReference type="Proteomes" id="UP000807825"/>
    </source>
</evidence>
<comment type="caution">
    <text evidence="1">The sequence shown here is derived from an EMBL/GenBank/DDBJ whole genome shotgun (WGS) entry which is preliminary data.</text>
</comment>
<sequence length="136" mass="15496">MAQNVILSHSQGVDVTETSSKPLIASRVLLLGEQIVAPEIMERLEDRHLQIFMREPDPELWPVEMEDLVQYLPLEERIGFDMAKILPRHEAVLGGPLREWALSVSEDIGQSADPQIVLDQMVEHIRKLLSTHLKEN</sequence>
<name>A0A9D6V1W0_9BACT</name>
<dbReference type="AlphaFoldDB" id="A0A9D6V1W0"/>
<proteinExistence type="predicted"/>
<dbReference type="EMBL" id="JACRDE010000194">
    <property type="protein sequence ID" value="MBI5249219.1"/>
    <property type="molecule type" value="Genomic_DNA"/>
</dbReference>